<evidence type="ECO:0000256" key="1">
    <source>
        <dbReference type="ARBA" id="ARBA00001974"/>
    </source>
</evidence>
<dbReference type="RefSeq" id="WP_047369232.1">
    <property type="nucleotide sequence ID" value="NZ_CABMNU010000005.1"/>
</dbReference>
<dbReference type="InterPro" id="IPR002938">
    <property type="entry name" value="FAD-bd"/>
</dbReference>
<keyword evidence="3 6" id="KW-0285">Flavoprotein</keyword>
<dbReference type="Gene3D" id="3.50.50.60">
    <property type="entry name" value="FAD/NAD(P)-binding domain"/>
    <property type="match status" value="1"/>
</dbReference>
<comment type="cofactor">
    <cofactor evidence="1 6">
        <name>FAD</name>
        <dbReference type="ChEBI" id="CHEBI:57692"/>
    </cofactor>
</comment>
<dbReference type="NCBIfam" id="NF007542">
    <property type="entry name" value="PRK10157.1"/>
    <property type="match status" value="1"/>
</dbReference>
<dbReference type="PROSITE" id="PS51257">
    <property type="entry name" value="PROKAR_LIPOPROTEIN"/>
    <property type="match status" value="1"/>
</dbReference>
<dbReference type="InterPro" id="IPR059103">
    <property type="entry name" value="FixC-like_C"/>
</dbReference>
<feature type="domain" description="FixC-like C-terminal" evidence="8">
    <location>
        <begin position="368"/>
        <end position="429"/>
    </location>
</feature>
<evidence type="ECO:0000256" key="5">
    <source>
        <dbReference type="ARBA" id="ARBA00023002"/>
    </source>
</evidence>
<dbReference type="NCBIfam" id="NF007450">
    <property type="entry name" value="PRK10015.1"/>
    <property type="match status" value="1"/>
</dbReference>
<dbReference type="InterPro" id="IPR036188">
    <property type="entry name" value="FAD/NAD-bd_sf"/>
</dbReference>
<protein>
    <recommendedName>
        <fullName evidence="6">Protein FixC</fullName>
    </recommendedName>
</protein>
<dbReference type="SUPFAM" id="SSF51905">
    <property type="entry name" value="FAD/NAD(P)-binding domain"/>
    <property type="match status" value="1"/>
</dbReference>
<keyword evidence="4 6" id="KW-0274">FAD</keyword>
<dbReference type="AlphaFoldDB" id="A0A9P3WDP6"/>
<reference evidence="9" key="2">
    <citation type="submission" date="2020-10" db="EMBL/GenBank/DDBJ databases">
        <authorList>
            <consortium name="NCBI Pathogen Detection Project"/>
        </authorList>
    </citation>
    <scope>NUCLEOTIDE SEQUENCE</scope>
    <source>
        <strain evidence="9">CAVp300</strain>
    </source>
</reference>
<dbReference type="GO" id="GO:0071949">
    <property type="term" value="F:FAD binding"/>
    <property type="evidence" value="ECO:0007669"/>
    <property type="project" value="UniProtKB-UniRule"/>
</dbReference>
<feature type="domain" description="FAD-binding" evidence="7">
    <location>
        <begin position="6"/>
        <end position="189"/>
    </location>
</feature>
<comment type="caution">
    <text evidence="9">The sequence shown here is derived from an EMBL/GenBank/DDBJ whole genome shotgun (WGS) entry which is preliminary data.</text>
</comment>
<evidence type="ECO:0000256" key="4">
    <source>
        <dbReference type="ARBA" id="ARBA00022827"/>
    </source>
</evidence>
<organism evidence="9 10">
    <name type="scientific">Kluyvera intermedia</name>
    <name type="common">Enterobacter intermedius</name>
    <dbReference type="NCBI Taxonomy" id="61648"/>
    <lineage>
        <taxon>Bacteria</taxon>
        <taxon>Pseudomonadati</taxon>
        <taxon>Pseudomonadota</taxon>
        <taxon>Gammaproteobacteria</taxon>
        <taxon>Enterobacterales</taxon>
        <taxon>Enterobacteriaceae</taxon>
        <taxon>Kluyvera</taxon>
    </lineage>
</organism>
<keyword evidence="5 6" id="KW-0560">Oxidoreductase</keyword>
<dbReference type="PANTHER" id="PTHR43624">
    <property type="entry name" value="ELECTRON TRANSFER FLAVOPROTEIN-QUINONE OXIDOREDUCTASE YDIS-RELATED"/>
    <property type="match status" value="1"/>
</dbReference>
<reference evidence="9" key="1">
    <citation type="journal article" date="2018" name="Genome Biol.">
        <title>SKESA: strategic k-mer extension for scrupulous assemblies.</title>
        <authorList>
            <person name="Souvorov A."/>
            <person name="Agarwala R."/>
            <person name="Lipman D.J."/>
        </authorList>
    </citation>
    <scope>NUCLEOTIDE SEQUENCE</scope>
    <source>
        <strain evidence="9">CAVp300</strain>
    </source>
</reference>
<sequence length="430" mass="45866">MSDEKFDAIIVGAGVAGCTAACVMAKAGLDVLVIERGDTAGSKNMTGGRLYAHTLEKIIPGFAQNAPVERKITKEKISFLTPDSAVTLDYQAQSRDANPEKASWTVLRHGFDSWLMEQAEAVGAQVITGVRVDALIQQDGRVTGVQAGEDVLEANVVVLADGVNSLLGRSIGLVPKSNPHHYAVGVKEIISLPAKTIQDRFGVTEDEGAAWLFAGSPSDGLMGGGFLYTNRESISLGLVCGLGGIENAQKSVPQMLEDFKQHPAVRPLIEGGTLLEYSAHLVPEGGIEMLPKLVGDGVLVVGDAAGMCLNLGFTVRGMDLAIEAANIAAQTIIAAKESNDFSVARLEKYPQALEKSCVLQDMRHYRKLPGLMENPRLFTQYPQMVANIMSELFTVDGAKPTPLWKTILKQGKRVGLMNLLKDGIAGGRAL</sequence>
<dbReference type="EMBL" id="DACSUM010000001">
    <property type="protein sequence ID" value="HAT3579967.1"/>
    <property type="molecule type" value="Genomic_DNA"/>
</dbReference>
<dbReference type="Pfam" id="PF26311">
    <property type="entry name" value="ETF-QO_FixC_C"/>
    <property type="match status" value="1"/>
</dbReference>
<evidence type="ECO:0000256" key="2">
    <source>
        <dbReference type="ARBA" id="ARBA00006796"/>
    </source>
</evidence>
<dbReference type="PANTHER" id="PTHR43624:SF2">
    <property type="entry name" value="ELECTRON TRANSFER FLAVOPROTEIN-QUINONE OXIDOREDUCTASE YDIS-RELATED"/>
    <property type="match status" value="1"/>
</dbReference>
<accession>A0A9P3WDP6</accession>
<dbReference type="SUPFAM" id="SSF54373">
    <property type="entry name" value="FAD-linked reductases, C-terminal domain"/>
    <property type="match status" value="1"/>
</dbReference>
<evidence type="ECO:0000256" key="3">
    <source>
        <dbReference type="ARBA" id="ARBA00022630"/>
    </source>
</evidence>
<dbReference type="Proteomes" id="UP000867740">
    <property type="component" value="Unassembled WGS sequence"/>
</dbReference>
<evidence type="ECO:0000259" key="8">
    <source>
        <dbReference type="Pfam" id="PF26311"/>
    </source>
</evidence>
<proteinExistence type="inferred from homology"/>
<name>A0A9P3WDP6_KLUIN</name>
<evidence type="ECO:0000313" key="10">
    <source>
        <dbReference type="Proteomes" id="UP000867740"/>
    </source>
</evidence>
<dbReference type="Pfam" id="PF01494">
    <property type="entry name" value="FAD_binding_3"/>
    <property type="match status" value="1"/>
</dbReference>
<dbReference type="InterPro" id="IPR039651">
    <property type="entry name" value="FixC-like"/>
</dbReference>
<evidence type="ECO:0000259" key="7">
    <source>
        <dbReference type="Pfam" id="PF01494"/>
    </source>
</evidence>
<gene>
    <name evidence="9" type="ORF">I8531_000206</name>
</gene>
<comment type="similarity">
    <text evidence="2 6">Belongs to the ETF-QO/FixC family.</text>
</comment>
<evidence type="ECO:0000313" key="9">
    <source>
        <dbReference type="EMBL" id="HAT3579967.1"/>
    </source>
</evidence>
<evidence type="ECO:0000256" key="6">
    <source>
        <dbReference type="RuleBase" id="RU366069"/>
    </source>
</evidence>
<comment type="function">
    <text evidence="6">Part of an electron transfer system.</text>
</comment>
<dbReference type="GO" id="GO:0016491">
    <property type="term" value="F:oxidoreductase activity"/>
    <property type="evidence" value="ECO:0007669"/>
    <property type="project" value="UniProtKB-UniRule"/>
</dbReference>
<dbReference type="PRINTS" id="PR00420">
    <property type="entry name" value="RNGMNOXGNASE"/>
</dbReference>